<sequence length="117" mass="12693">MDISSEWLEFLFFKPGDAFAVAATEGVFVYSLEKAGLGSSLLGGVSNWLFDAVAVDEDTTPSNARLQLSQGNLSTALDIALRLQMHDLIEEIIEAVPHSLDYSTLLSSLLGVLKFRS</sequence>
<dbReference type="GO" id="GO:0000462">
    <property type="term" value="P:maturation of SSU-rRNA from tricistronic rRNA transcript (SSU-rRNA, 5.8S rRNA, LSU-rRNA)"/>
    <property type="evidence" value="ECO:0007669"/>
    <property type="project" value="TreeGrafter"/>
</dbReference>
<evidence type="ECO:0000313" key="3">
    <source>
        <dbReference type="WBParaSite" id="HNAJ_0001247601-mRNA-1"/>
    </source>
</evidence>
<gene>
    <name evidence="1" type="ORF">HNAJ_LOCUS12461</name>
</gene>
<dbReference type="EMBL" id="UZAE01014336">
    <property type="protein sequence ID" value="VDO13184.1"/>
    <property type="molecule type" value="Genomic_DNA"/>
</dbReference>
<dbReference type="Proteomes" id="UP000278807">
    <property type="component" value="Unassembled WGS sequence"/>
</dbReference>
<organism evidence="3">
    <name type="scientific">Rodentolepis nana</name>
    <name type="common">Dwarf tapeworm</name>
    <name type="synonym">Hymenolepis nana</name>
    <dbReference type="NCBI Taxonomy" id="102285"/>
    <lineage>
        <taxon>Eukaryota</taxon>
        <taxon>Metazoa</taxon>
        <taxon>Spiralia</taxon>
        <taxon>Lophotrochozoa</taxon>
        <taxon>Platyhelminthes</taxon>
        <taxon>Cestoda</taxon>
        <taxon>Eucestoda</taxon>
        <taxon>Cyclophyllidea</taxon>
        <taxon>Hymenolepididae</taxon>
        <taxon>Rodentolepis</taxon>
    </lineage>
</organism>
<reference evidence="1 2" key="2">
    <citation type="submission" date="2018-11" db="EMBL/GenBank/DDBJ databases">
        <authorList>
            <consortium name="Pathogen Informatics"/>
        </authorList>
    </citation>
    <scope>NUCLEOTIDE SEQUENCE [LARGE SCALE GENOMIC DNA]</scope>
</reference>
<dbReference type="WBParaSite" id="HNAJ_0001247601-mRNA-1">
    <property type="protein sequence ID" value="HNAJ_0001247601-mRNA-1"/>
    <property type="gene ID" value="HNAJ_0001247601"/>
</dbReference>
<dbReference type="PANTHER" id="PTHR19858">
    <property type="entry name" value="WD40 REPEAT PROTEIN"/>
    <property type="match status" value="1"/>
</dbReference>
<accession>A0A0R3TX88</accession>
<evidence type="ECO:0000313" key="1">
    <source>
        <dbReference type="EMBL" id="VDO13184.1"/>
    </source>
</evidence>
<name>A0A0R3TX88_RODNA</name>
<keyword evidence="2" id="KW-1185">Reference proteome</keyword>
<dbReference type="STRING" id="102285.A0A0R3TX88"/>
<dbReference type="InterPro" id="IPR027145">
    <property type="entry name" value="PWP2"/>
</dbReference>
<proteinExistence type="predicted"/>
<protein>
    <submittedName>
        <fullName evidence="3">Nuclear pore complex protein Nup85</fullName>
    </submittedName>
</protein>
<evidence type="ECO:0000313" key="2">
    <source>
        <dbReference type="Proteomes" id="UP000278807"/>
    </source>
</evidence>
<dbReference type="GO" id="GO:0032040">
    <property type="term" value="C:small-subunit processome"/>
    <property type="evidence" value="ECO:0007669"/>
    <property type="project" value="TreeGrafter"/>
</dbReference>
<dbReference type="PANTHER" id="PTHR19858:SF0">
    <property type="entry name" value="PERIODIC TRYPTOPHAN PROTEIN 2 HOMOLOG"/>
    <property type="match status" value="1"/>
</dbReference>
<reference evidence="3" key="1">
    <citation type="submission" date="2017-02" db="UniProtKB">
        <authorList>
            <consortium name="WormBaseParasite"/>
        </authorList>
    </citation>
    <scope>IDENTIFICATION</scope>
</reference>
<dbReference type="GO" id="GO:0000028">
    <property type="term" value="P:ribosomal small subunit assembly"/>
    <property type="evidence" value="ECO:0007669"/>
    <property type="project" value="TreeGrafter"/>
</dbReference>
<dbReference type="GO" id="GO:0034388">
    <property type="term" value="C:Pwp2p-containing subcomplex of 90S preribosome"/>
    <property type="evidence" value="ECO:0007669"/>
    <property type="project" value="TreeGrafter"/>
</dbReference>
<dbReference type="AlphaFoldDB" id="A0A0R3TX88"/>